<feature type="non-terminal residue" evidence="1">
    <location>
        <position position="87"/>
    </location>
</feature>
<evidence type="ECO:0000313" key="1">
    <source>
        <dbReference type="EMBL" id="GAG54250.1"/>
    </source>
</evidence>
<comment type="caution">
    <text evidence="1">The sequence shown here is derived from an EMBL/GenBank/DDBJ whole genome shotgun (WGS) entry which is preliminary data.</text>
</comment>
<protein>
    <submittedName>
        <fullName evidence="1">Uncharacterized protein</fullName>
    </submittedName>
</protein>
<dbReference type="Gene3D" id="3.30.565.60">
    <property type="match status" value="1"/>
</dbReference>
<organism evidence="1">
    <name type="scientific">marine sediment metagenome</name>
    <dbReference type="NCBI Taxonomy" id="412755"/>
    <lineage>
        <taxon>unclassified sequences</taxon>
        <taxon>metagenomes</taxon>
        <taxon>ecological metagenomes</taxon>
    </lineage>
</organism>
<dbReference type="PANTHER" id="PTHR30595">
    <property type="entry name" value="GLPR-RELATED TRANSCRIPTIONAL REPRESSOR"/>
    <property type="match status" value="1"/>
</dbReference>
<accession>X0YEG4</accession>
<proteinExistence type="predicted"/>
<dbReference type="PANTHER" id="PTHR30595:SF6">
    <property type="entry name" value="SCHLAFEN ALBA-2 DOMAIN-CONTAINING PROTEIN"/>
    <property type="match status" value="1"/>
</dbReference>
<sequence length="87" mass="10204">MERVWNVVWEEMRVGAVVNGLQREELTEYPPFAVREALVNAVAHRDYRVRGRRIEVRMYSDRMEVISPGGLPGYITVDNIVEEHFSR</sequence>
<gene>
    <name evidence="1" type="ORF">S01H4_19008</name>
</gene>
<name>X0YEG4_9ZZZZ</name>
<dbReference type="InterPro" id="IPR038475">
    <property type="entry name" value="RecG_C_sf"/>
</dbReference>
<dbReference type="AlphaFoldDB" id="X0YEG4"/>
<reference evidence="1" key="1">
    <citation type="journal article" date="2014" name="Front. Microbiol.">
        <title>High frequency of phylogenetically diverse reductive dehalogenase-homologous genes in deep subseafloor sedimentary metagenomes.</title>
        <authorList>
            <person name="Kawai M."/>
            <person name="Futagami T."/>
            <person name="Toyoda A."/>
            <person name="Takaki Y."/>
            <person name="Nishi S."/>
            <person name="Hori S."/>
            <person name="Arai W."/>
            <person name="Tsubouchi T."/>
            <person name="Morono Y."/>
            <person name="Uchiyama I."/>
            <person name="Ito T."/>
            <person name="Fujiyama A."/>
            <person name="Inagaki F."/>
            <person name="Takami H."/>
        </authorList>
    </citation>
    <scope>NUCLEOTIDE SEQUENCE</scope>
    <source>
        <strain evidence="1">Expedition CK06-06</strain>
    </source>
</reference>
<dbReference type="EMBL" id="BART01008453">
    <property type="protein sequence ID" value="GAG54250.1"/>
    <property type="molecule type" value="Genomic_DNA"/>
</dbReference>
<dbReference type="Pfam" id="PF13749">
    <property type="entry name" value="HATPase_c_4"/>
    <property type="match status" value="1"/>
</dbReference>